<keyword evidence="2 5" id="KW-0812">Transmembrane</keyword>
<feature type="transmembrane region" description="Helical" evidence="5">
    <location>
        <begin position="247"/>
        <end position="271"/>
    </location>
</feature>
<comment type="subcellular location">
    <subcellularLocation>
        <location evidence="1">Membrane</location>
    </subcellularLocation>
</comment>
<dbReference type="Gene3D" id="1.20.1070.10">
    <property type="entry name" value="Rhodopsin 7-helix transmembrane proteins"/>
    <property type="match status" value="1"/>
</dbReference>
<feature type="transmembrane region" description="Helical" evidence="5">
    <location>
        <begin position="178"/>
        <end position="198"/>
    </location>
</feature>
<evidence type="ECO:0000313" key="7">
    <source>
        <dbReference type="EMBL" id="TKR88293.1"/>
    </source>
</evidence>
<feature type="transmembrane region" description="Helical" evidence="5">
    <location>
        <begin position="51"/>
        <end position="70"/>
    </location>
</feature>
<reference evidence="7 8" key="1">
    <citation type="journal article" date="2015" name="Genome Biol.">
        <title>Comparative genomics of Steinernema reveals deeply conserved gene regulatory networks.</title>
        <authorList>
            <person name="Dillman A.R."/>
            <person name="Macchietto M."/>
            <person name="Porter C.F."/>
            <person name="Rogers A."/>
            <person name="Williams B."/>
            <person name="Antoshechkin I."/>
            <person name="Lee M.M."/>
            <person name="Goodwin Z."/>
            <person name="Lu X."/>
            <person name="Lewis E.E."/>
            <person name="Goodrich-Blair H."/>
            <person name="Stock S.P."/>
            <person name="Adams B.J."/>
            <person name="Sternberg P.W."/>
            <person name="Mortazavi A."/>
        </authorList>
    </citation>
    <scope>NUCLEOTIDE SEQUENCE [LARGE SCALE GENOMIC DNA]</scope>
    <source>
        <strain evidence="7 8">ALL</strain>
    </source>
</reference>
<gene>
    <name evidence="7" type="ORF">L596_012556</name>
</gene>
<dbReference type="CDD" id="cd00637">
    <property type="entry name" value="7tm_classA_rhodopsin-like"/>
    <property type="match status" value="1"/>
</dbReference>
<dbReference type="Proteomes" id="UP000298663">
    <property type="component" value="Unassembled WGS sequence"/>
</dbReference>
<dbReference type="AlphaFoldDB" id="A0A4U5NYB1"/>
<keyword evidence="4 5" id="KW-0472">Membrane</keyword>
<dbReference type="Pfam" id="PF10328">
    <property type="entry name" value="7TM_GPCR_Srx"/>
    <property type="match status" value="1"/>
</dbReference>
<feature type="transmembrane region" description="Helical" evidence="5">
    <location>
        <begin position="219"/>
        <end position="241"/>
    </location>
</feature>
<dbReference type="PANTHER" id="PTHR23017">
    <property type="entry name" value="SERPENTINE RECEPTOR, CLASS X"/>
    <property type="match status" value="1"/>
</dbReference>
<evidence type="ECO:0000256" key="5">
    <source>
        <dbReference type="SAM" id="Phobius"/>
    </source>
</evidence>
<feature type="domain" description="G-protein coupled receptors family 1 profile" evidence="6">
    <location>
        <begin position="24"/>
        <end position="268"/>
    </location>
</feature>
<sequence length="303" mass="34404">MFLHTHNTVAGILLEMAGCAGFLVNLYLLFKIIHKKVFGCPFGRIWISRSFAHCFESAMFITFIGPVTLWDPRLFDSLTAQRILHLVYLFKATVCTSNLLIAVDRAVMISLPLKYKLIFSHGRTNALIALTWMFALSWAIPNVIDPCQQTALNSSVPYYASIPNCNIIMRSVDMLAPVLFNTATITVNSLTLFKIYNLPTTRKGLTASRMPNRSKELRLCYMLLTEVLLITLVAFSLRFGFLFGNVFFAFLATTFMWSITSTLDGITIIIFNTEMHTKRRPKPIHTLSSMDFGRKFNTAIFCY</sequence>
<dbReference type="SUPFAM" id="SSF81321">
    <property type="entry name" value="Family A G protein-coupled receptor-like"/>
    <property type="match status" value="1"/>
</dbReference>
<reference evidence="7 8" key="2">
    <citation type="journal article" date="2019" name="G3 (Bethesda)">
        <title>Hybrid Assembly of the Genome of the Entomopathogenic Nematode Steinernema carpocapsae Identifies the X-Chromosome.</title>
        <authorList>
            <person name="Serra L."/>
            <person name="Macchietto M."/>
            <person name="Macias-Munoz A."/>
            <person name="McGill C.J."/>
            <person name="Rodriguez I.M."/>
            <person name="Rodriguez B."/>
            <person name="Murad R."/>
            <person name="Mortazavi A."/>
        </authorList>
    </citation>
    <scope>NUCLEOTIDE SEQUENCE [LARGE SCALE GENOMIC DNA]</scope>
    <source>
        <strain evidence="7 8">ALL</strain>
    </source>
</reference>
<evidence type="ECO:0000313" key="8">
    <source>
        <dbReference type="Proteomes" id="UP000298663"/>
    </source>
</evidence>
<dbReference type="PROSITE" id="PS50262">
    <property type="entry name" value="G_PROTEIN_RECEP_F1_2"/>
    <property type="match status" value="1"/>
</dbReference>
<name>A0A4U5NYB1_STECR</name>
<dbReference type="OrthoDB" id="5950740at2759"/>
<dbReference type="GO" id="GO:0016020">
    <property type="term" value="C:membrane"/>
    <property type="evidence" value="ECO:0007669"/>
    <property type="project" value="UniProtKB-SubCell"/>
</dbReference>
<dbReference type="InterPro" id="IPR017452">
    <property type="entry name" value="GPCR_Rhodpsn_7TM"/>
</dbReference>
<accession>A0A4U5NYB1</accession>
<proteinExistence type="predicted"/>
<protein>
    <recommendedName>
        <fullName evidence="6">G-protein coupled receptors family 1 profile domain-containing protein</fullName>
    </recommendedName>
</protein>
<evidence type="ECO:0000259" key="6">
    <source>
        <dbReference type="PROSITE" id="PS50262"/>
    </source>
</evidence>
<feature type="transmembrane region" description="Helical" evidence="5">
    <location>
        <begin position="124"/>
        <end position="144"/>
    </location>
</feature>
<evidence type="ECO:0000256" key="2">
    <source>
        <dbReference type="ARBA" id="ARBA00022692"/>
    </source>
</evidence>
<comment type="caution">
    <text evidence="7">The sequence shown here is derived from an EMBL/GenBank/DDBJ whole genome shotgun (WGS) entry which is preliminary data.</text>
</comment>
<feature type="transmembrane region" description="Helical" evidence="5">
    <location>
        <begin position="82"/>
        <end position="103"/>
    </location>
</feature>
<evidence type="ECO:0000256" key="3">
    <source>
        <dbReference type="ARBA" id="ARBA00022989"/>
    </source>
</evidence>
<keyword evidence="8" id="KW-1185">Reference proteome</keyword>
<organism evidence="7 8">
    <name type="scientific">Steinernema carpocapsae</name>
    <name type="common">Entomopathogenic nematode</name>
    <dbReference type="NCBI Taxonomy" id="34508"/>
    <lineage>
        <taxon>Eukaryota</taxon>
        <taxon>Metazoa</taxon>
        <taxon>Ecdysozoa</taxon>
        <taxon>Nematoda</taxon>
        <taxon>Chromadorea</taxon>
        <taxon>Rhabditida</taxon>
        <taxon>Tylenchina</taxon>
        <taxon>Panagrolaimomorpha</taxon>
        <taxon>Strongyloidoidea</taxon>
        <taxon>Steinernematidae</taxon>
        <taxon>Steinernema</taxon>
    </lineage>
</organism>
<dbReference type="EMBL" id="AZBU02000003">
    <property type="protein sequence ID" value="TKR88293.1"/>
    <property type="molecule type" value="Genomic_DNA"/>
</dbReference>
<dbReference type="PANTHER" id="PTHR23017:SF3">
    <property type="entry name" value="G-PROTEIN COUPLED RECEPTORS FAMILY 1 PROFILE DOMAIN-CONTAINING PROTEIN"/>
    <property type="match status" value="1"/>
</dbReference>
<evidence type="ECO:0000256" key="1">
    <source>
        <dbReference type="ARBA" id="ARBA00004370"/>
    </source>
</evidence>
<evidence type="ECO:0000256" key="4">
    <source>
        <dbReference type="ARBA" id="ARBA00023136"/>
    </source>
</evidence>
<feature type="transmembrane region" description="Helical" evidence="5">
    <location>
        <begin position="12"/>
        <end position="30"/>
    </location>
</feature>
<keyword evidence="3 5" id="KW-1133">Transmembrane helix</keyword>
<dbReference type="InterPro" id="IPR019430">
    <property type="entry name" value="7TM_GPCR_serpentine_rcpt_Srx"/>
</dbReference>